<gene>
    <name evidence="3" type="ORF">G4L39_07745</name>
</gene>
<accession>A0A6M1S1M4</accession>
<feature type="chain" id="PRO_5027076823" description="TRASH domain-containing protein" evidence="1">
    <location>
        <begin position="21"/>
        <end position="105"/>
    </location>
</feature>
<evidence type="ECO:0000259" key="2">
    <source>
        <dbReference type="SMART" id="SM00746"/>
    </source>
</evidence>
<name>A0A6M1S1M4_9BACT</name>
<dbReference type="Proteomes" id="UP000477311">
    <property type="component" value="Unassembled WGS sequence"/>
</dbReference>
<dbReference type="SMART" id="SM00746">
    <property type="entry name" value="TRASH"/>
    <property type="match status" value="1"/>
</dbReference>
<feature type="domain" description="TRASH" evidence="2">
    <location>
        <begin position="43"/>
        <end position="81"/>
    </location>
</feature>
<feature type="signal peptide" evidence="1">
    <location>
        <begin position="1"/>
        <end position="20"/>
    </location>
</feature>
<evidence type="ECO:0000256" key="1">
    <source>
        <dbReference type="SAM" id="SignalP"/>
    </source>
</evidence>
<comment type="caution">
    <text evidence="3">The sequence shown here is derived from an EMBL/GenBank/DDBJ whole genome shotgun (WGS) entry which is preliminary data.</text>
</comment>
<dbReference type="EMBL" id="JAAKYA010000052">
    <property type="protein sequence ID" value="NGO39290.1"/>
    <property type="molecule type" value="Genomic_DNA"/>
</dbReference>
<sequence length="105" mass="10905">MKPMTRFTVATMSATLLAWAVTGCGSGPGGATAGAKPYPLDVCLVSGEKLDGHGKPYAFVHEGQEIKLCCKDCLKDFQKEPAKYLAKLAGPNPAPEGAARTGNGH</sequence>
<evidence type="ECO:0000313" key="3">
    <source>
        <dbReference type="EMBL" id="NGO39290.1"/>
    </source>
</evidence>
<evidence type="ECO:0000313" key="4">
    <source>
        <dbReference type="Proteomes" id="UP000477311"/>
    </source>
</evidence>
<protein>
    <recommendedName>
        <fullName evidence="2">TRASH domain-containing protein</fullName>
    </recommendedName>
</protein>
<organism evidence="3 4">
    <name type="scientific">Limisphaera ngatamarikiensis</name>
    <dbReference type="NCBI Taxonomy" id="1324935"/>
    <lineage>
        <taxon>Bacteria</taxon>
        <taxon>Pseudomonadati</taxon>
        <taxon>Verrucomicrobiota</taxon>
        <taxon>Verrucomicrobiia</taxon>
        <taxon>Limisphaerales</taxon>
        <taxon>Limisphaeraceae</taxon>
        <taxon>Limisphaera</taxon>
    </lineage>
</organism>
<proteinExistence type="predicted"/>
<dbReference type="AlphaFoldDB" id="A0A6M1S1M4"/>
<dbReference type="PROSITE" id="PS51257">
    <property type="entry name" value="PROKAR_LIPOPROTEIN"/>
    <property type="match status" value="1"/>
</dbReference>
<reference evidence="3 4" key="1">
    <citation type="submission" date="2020-02" db="EMBL/GenBank/DDBJ databases">
        <title>Draft genome sequence of Limisphaera ngatamarikiensis NGM72.4T, a thermophilic Verrucomicrobia grouped in subdivision 3.</title>
        <authorList>
            <person name="Carere C.R."/>
            <person name="Steen J."/>
            <person name="Hugenholtz P."/>
            <person name="Stott M.B."/>
        </authorList>
    </citation>
    <scope>NUCLEOTIDE SEQUENCE [LARGE SCALE GENOMIC DNA]</scope>
    <source>
        <strain evidence="3 4">NGM72.4</strain>
    </source>
</reference>
<keyword evidence="4" id="KW-1185">Reference proteome</keyword>
<dbReference type="RefSeq" id="WP_165107228.1">
    <property type="nucleotide sequence ID" value="NZ_JAAKYA010000052.1"/>
</dbReference>
<dbReference type="InterPro" id="IPR011017">
    <property type="entry name" value="TRASH_dom"/>
</dbReference>
<keyword evidence="1" id="KW-0732">Signal</keyword>